<keyword evidence="4" id="KW-1185">Reference proteome</keyword>
<gene>
    <name evidence="3" type="ORF">CJD50_19030</name>
</gene>
<comment type="caution">
    <text evidence="3">The sequence shown here is derived from an EMBL/GenBank/DDBJ whole genome shotgun (WGS) entry which is preliminary data.</text>
</comment>
<evidence type="ECO:0000256" key="1">
    <source>
        <dbReference type="SAM" id="MobiDB-lite"/>
    </source>
</evidence>
<feature type="compositionally biased region" description="Basic and acidic residues" evidence="1">
    <location>
        <begin position="31"/>
        <end position="86"/>
    </location>
</feature>
<dbReference type="OrthoDB" id="6637438at2"/>
<dbReference type="EMBL" id="NQMS01000010">
    <property type="protein sequence ID" value="PAV94838.1"/>
    <property type="molecule type" value="Genomic_DNA"/>
</dbReference>
<dbReference type="RefSeq" id="WP_008815861.1">
    <property type="nucleotide sequence ID" value="NZ_CALECD010000031.1"/>
</dbReference>
<evidence type="ECO:0000313" key="3">
    <source>
        <dbReference type="EMBL" id="PAV94838.1"/>
    </source>
</evidence>
<feature type="signal peptide" evidence="2">
    <location>
        <begin position="1"/>
        <end position="22"/>
    </location>
</feature>
<dbReference type="Proteomes" id="UP000218796">
    <property type="component" value="Unassembled WGS sequence"/>
</dbReference>
<dbReference type="AlphaFoldDB" id="A0A2A2M8B1"/>
<evidence type="ECO:0000313" key="4">
    <source>
        <dbReference type="Proteomes" id="UP000218796"/>
    </source>
</evidence>
<organism evidence="3 4">
    <name type="scientific">Hafnia paralvei</name>
    <dbReference type="NCBI Taxonomy" id="546367"/>
    <lineage>
        <taxon>Bacteria</taxon>
        <taxon>Pseudomonadati</taxon>
        <taxon>Pseudomonadota</taxon>
        <taxon>Gammaproteobacteria</taxon>
        <taxon>Enterobacterales</taxon>
        <taxon>Hafniaceae</taxon>
        <taxon>Hafnia</taxon>
    </lineage>
</organism>
<accession>A0A2A2M8B1</accession>
<proteinExistence type="predicted"/>
<name>A0A2A2M8B1_9GAMM</name>
<protein>
    <recommendedName>
        <fullName evidence="5">Pentapeptide MXKDX repeat protein</fullName>
    </recommendedName>
</protein>
<evidence type="ECO:0008006" key="5">
    <source>
        <dbReference type="Google" id="ProtNLM"/>
    </source>
</evidence>
<evidence type="ECO:0000256" key="2">
    <source>
        <dbReference type="SAM" id="SignalP"/>
    </source>
</evidence>
<keyword evidence="2" id="KW-0732">Signal</keyword>
<feature type="chain" id="PRO_5030043090" description="Pentapeptide MXKDX repeat protein" evidence="2">
    <location>
        <begin position="23"/>
        <end position="92"/>
    </location>
</feature>
<sequence>MKKLITTVMCSALLMGTGFAFAADSTSTSDKSMHNDPHKMDHTSKKPQEMKKQHLDAMQKGEAPKQDEMSKDQMDKQPMKSGDTMKKTSSGY</sequence>
<reference evidence="3 4" key="1">
    <citation type="submission" date="2017-08" db="EMBL/GenBank/DDBJ databases">
        <title>Draft Genome Sequence of Hafnia alvei CITHA-6 Isolated from Raw Bovine Milk.</title>
        <authorList>
            <person name="Culligan E.P."/>
            <person name="Mcsweeney A."/>
            <person name="O'Doherty C."/>
            <person name="Gleeson E."/>
            <person name="O'Riordan D."/>
            <person name="Sleator R.D."/>
        </authorList>
    </citation>
    <scope>NUCLEOTIDE SEQUENCE [LARGE SCALE GENOMIC DNA]</scope>
    <source>
        <strain evidence="3 4">CITHA-6</strain>
    </source>
</reference>
<feature type="region of interest" description="Disordered" evidence="1">
    <location>
        <begin position="24"/>
        <end position="92"/>
    </location>
</feature>